<dbReference type="GO" id="GO:0070920">
    <property type="term" value="P:regulation of regulatory ncRNA processing"/>
    <property type="evidence" value="ECO:0007669"/>
    <property type="project" value="TreeGrafter"/>
</dbReference>
<name>A0A3B3QJW4_9TELE</name>
<dbReference type="Pfam" id="PF16482">
    <property type="entry name" value="Staufen_C"/>
    <property type="match status" value="1"/>
</dbReference>
<evidence type="ECO:0000256" key="5">
    <source>
        <dbReference type="ARBA" id="ARBA00022884"/>
    </source>
</evidence>
<dbReference type="FunFam" id="3.30.160.20:FF:000007">
    <property type="entry name" value="Double-stranded RNA-binding protein Staufen homolog 1"/>
    <property type="match status" value="1"/>
</dbReference>
<dbReference type="InterPro" id="IPR032478">
    <property type="entry name" value="Staufen_C"/>
</dbReference>
<dbReference type="STRING" id="1676925.ENSPKIP00000005850"/>
<dbReference type="GO" id="GO:0005634">
    <property type="term" value="C:nucleus"/>
    <property type="evidence" value="ECO:0007669"/>
    <property type="project" value="TreeGrafter"/>
</dbReference>
<accession>A0A3B3QJW4</accession>
<dbReference type="KEGG" id="pki:111838574"/>
<comment type="subcellular location">
    <subcellularLocation>
        <location evidence="1">Cytoplasm</location>
        <location evidence="1">Perinuclear region</location>
    </subcellularLocation>
</comment>
<keyword evidence="3" id="KW-0963">Cytoplasm</keyword>
<dbReference type="Gene3D" id="3.30.160.20">
    <property type="match status" value="3"/>
</dbReference>
<evidence type="ECO:0000256" key="7">
    <source>
        <dbReference type="PROSITE-ProRule" id="PRU00266"/>
    </source>
</evidence>
<dbReference type="PANTHER" id="PTHR46205">
    <property type="entry name" value="LOQUACIOUS, ISOFORM B"/>
    <property type="match status" value="1"/>
</dbReference>
<proteinExistence type="inferred from homology"/>
<evidence type="ECO:0000256" key="6">
    <source>
        <dbReference type="ARBA" id="ARBA00023158"/>
    </source>
</evidence>
<evidence type="ECO:0000313" key="11">
    <source>
        <dbReference type="Proteomes" id="UP000261540"/>
    </source>
</evidence>
<comment type="similarity">
    <text evidence="2">Belongs to the PRKRA family.</text>
</comment>
<dbReference type="InterPro" id="IPR051247">
    <property type="entry name" value="RLC_Component"/>
</dbReference>
<dbReference type="GeneID" id="111838574"/>
<protein>
    <submittedName>
        <fullName evidence="10">Protein kinase, interferon-inducible double stranded RNA dependent activator</fullName>
    </submittedName>
</protein>
<keyword evidence="4" id="KW-0677">Repeat</keyword>
<dbReference type="FunFam" id="3.30.160.20:FF:000005">
    <property type="entry name" value="Putative double-stranded RNA-specific adenosine deaminase"/>
    <property type="match status" value="1"/>
</dbReference>
<dbReference type="GO" id="GO:0003725">
    <property type="term" value="F:double-stranded RNA binding"/>
    <property type="evidence" value="ECO:0007669"/>
    <property type="project" value="TreeGrafter"/>
</dbReference>
<organism evidence="10 11">
    <name type="scientific">Paramormyrops kingsleyae</name>
    <dbReference type="NCBI Taxonomy" id="1676925"/>
    <lineage>
        <taxon>Eukaryota</taxon>
        <taxon>Metazoa</taxon>
        <taxon>Chordata</taxon>
        <taxon>Craniata</taxon>
        <taxon>Vertebrata</taxon>
        <taxon>Euteleostomi</taxon>
        <taxon>Actinopterygii</taxon>
        <taxon>Neopterygii</taxon>
        <taxon>Teleostei</taxon>
        <taxon>Osteoglossocephala</taxon>
        <taxon>Osteoglossomorpha</taxon>
        <taxon>Osteoglossiformes</taxon>
        <taxon>Mormyridae</taxon>
        <taxon>Paramormyrops</taxon>
    </lineage>
</organism>
<evidence type="ECO:0000256" key="8">
    <source>
        <dbReference type="SAM" id="MobiDB-lite"/>
    </source>
</evidence>
<keyword evidence="11" id="KW-1185">Reference proteome</keyword>
<sequence length="307" mass="33682">MSKDSFPSSAPKNCQIGSSVNLQPPPTECPGKTPIQILHEYGTKLGKIPVYVLEKEEGEAHQPTFVFNVTIGDVNCKGQGATKKAAKHQAAEEALNILQSESAINLLLVKTEDNVPEVEQNEQSNPIGILQELALQNGWRRPEYTFSKETGPPHKKEFTVTCRMESFTETGSGNSKKLAKKAAAEKMRARLRNLSGHPETRWAKPSVWLDSLRNSSGEKISVLRRSPLSVHNTDYVQKMLELAEEQGFEVTYFDIGELTVNGHYQCLVELSTAPIAVCHGTGISCSNAHNDAAHSALQYLKVVASAK</sequence>
<dbReference type="AlphaFoldDB" id="A0A3B3QJW4"/>
<keyword evidence="5 7" id="KW-0694">RNA-binding</keyword>
<reference evidence="10" key="1">
    <citation type="submission" date="2025-08" db="UniProtKB">
        <authorList>
            <consortium name="Ensembl"/>
        </authorList>
    </citation>
    <scope>IDENTIFICATION</scope>
</reference>
<evidence type="ECO:0000256" key="4">
    <source>
        <dbReference type="ARBA" id="ARBA00022737"/>
    </source>
</evidence>
<evidence type="ECO:0000256" key="1">
    <source>
        <dbReference type="ARBA" id="ARBA00004556"/>
    </source>
</evidence>
<dbReference type="Ensembl" id="ENSPKIT00000029865.1">
    <property type="protein sequence ID" value="ENSPKIP00000005850.1"/>
    <property type="gene ID" value="ENSPKIG00000022368.1"/>
</dbReference>
<feature type="region of interest" description="Disordered" evidence="8">
    <location>
        <begin position="1"/>
        <end position="30"/>
    </location>
</feature>
<dbReference type="PROSITE" id="PS50137">
    <property type="entry name" value="DS_RBD"/>
    <property type="match status" value="3"/>
</dbReference>
<dbReference type="GeneTree" id="ENSGT00940000157618"/>
<evidence type="ECO:0000256" key="3">
    <source>
        <dbReference type="ARBA" id="ARBA00022490"/>
    </source>
</evidence>
<dbReference type="SUPFAM" id="SSF54768">
    <property type="entry name" value="dsRNA-binding domain-like"/>
    <property type="match status" value="3"/>
</dbReference>
<dbReference type="GO" id="GO:0016442">
    <property type="term" value="C:RISC complex"/>
    <property type="evidence" value="ECO:0007669"/>
    <property type="project" value="TreeGrafter"/>
</dbReference>
<evidence type="ECO:0000313" key="10">
    <source>
        <dbReference type="Ensembl" id="ENSPKIP00000005850.1"/>
    </source>
</evidence>
<dbReference type="RefSeq" id="XP_023657458.1">
    <property type="nucleotide sequence ID" value="XM_023801690.2"/>
</dbReference>
<dbReference type="GO" id="GO:0070578">
    <property type="term" value="C:RISC-loading complex"/>
    <property type="evidence" value="ECO:0007669"/>
    <property type="project" value="TreeGrafter"/>
</dbReference>
<keyword evidence="6" id="KW-0943">RNA-mediated gene silencing</keyword>
<evidence type="ECO:0000256" key="2">
    <source>
        <dbReference type="ARBA" id="ARBA00005856"/>
    </source>
</evidence>
<feature type="domain" description="DRBM" evidence="9">
    <location>
        <begin position="125"/>
        <end position="193"/>
    </location>
</feature>
<dbReference type="GO" id="GO:0035197">
    <property type="term" value="F:siRNA binding"/>
    <property type="evidence" value="ECO:0007669"/>
    <property type="project" value="TreeGrafter"/>
</dbReference>
<dbReference type="SMART" id="SM00358">
    <property type="entry name" value="DSRM"/>
    <property type="match status" value="3"/>
</dbReference>
<reference evidence="10" key="2">
    <citation type="submission" date="2025-09" db="UniProtKB">
        <authorList>
            <consortium name="Ensembl"/>
        </authorList>
    </citation>
    <scope>IDENTIFICATION</scope>
</reference>
<dbReference type="OrthoDB" id="10056847at2759"/>
<dbReference type="PANTHER" id="PTHR46205:SF2">
    <property type="entry name" value="INTERFERON-INDUCIBLE DOUBLE-STRANDED RNA-DEPENDENT PROTEIN KINASE ACTIVATOR A"/>
    <property type="match status" value="1"/>
</dbReference>
<feature type="compositionally biased region" description="Polar residues" evidence="8">
    <location>
        <begin position="1"/>
        <end position="22"/>
    </location>
</feature>
<feature type="domain" description="DRBM" evidence="9">
    <location>
        <begin position="234"/>
        <end position="302"/>
    </location>
</feature>
<dbReference type="InterPro" id="IPR044467">
    <property type="entry name" value="PRKRA_DSRM_3"/>
</dbReference>
<dbReference type="Proteomes" id="UP000261540">
    <property type="component" value="Unplaced"/>
</dbReference>
<feature type="domain" description="DRBM" evidence="9">
    <location>
        <begin position="33"/>
        <end position="100"/>
    </location>
</feature>
<dbReference type="InterPro" id="IPR014720">
    <property type="entry name" value="dsRBD_dom"/>
</dbReference>
<evidence type="ECO:0000259" key="9">
    <source>
        <dbReference type="PROSITE" id="PS50137"/>
    </source>
</evidence>
<dbReference type="GO" id="GO:0030422">
    <property type="term" value="P:siRNA processing"/>
    <property type="evidence" value="ECO:0007669"/>
    <property type="project" value="TreeGrafter"/>
</dbReference>
<dbReference type="Pfam" id="PF00035">
    <property type="entry name" value="dsrm"/>
    <property type="match status" value="2"/>
</dbReference>
<dbReference type="CTD" id="8575"/>
<dbReference type="GO" id="GO:0048471">
    <property type="term" value="C:perinuclear region of cytoplasm"/>
    <property type="evidence" value="ECO:0007669"/>
    <property type="project" value="UniProtKB-SubCell"/>
</dbReference>
<dbReference type="CDD" id="cd19892">
    <property type="entry name" value="DSRM_PRKRA_rpt3"/>
    <property type="match status" value="1"/>
</dbReference>